<dbReference type="PANTHER" id="PTHR36114:SF1">
    <property type="entry name" value="16.7 KDA PROTEIN IN WHIE LOCUS"/>
    <property type="match status" value="1"/>
</dbReference>
<dbReference type="EMBL" id="MT630617">
    <property type="protein sequence ID" value="QNO41307.1"/>
    <property type="molecule type" value="Genomic_DNA"/>
</dbReference>
<gene>
    <name evidence="2" type="ORF">ABHFMKGO_00011</name>
    <name evidence="3" type="ORF">LLFDKFJJ_00001</name>
</gene>
<dbReference type="AlphaFoldDB" id="A0A7G9YJD3"/>
<dbReference type="PANTHER" id="PTHR36114">
    <property type="entry name" value="16.7 KDA PROTEIN IN WHIE LOCUS"/>
    <property type="match status" value="1"/>
</dbReference>
<dbReference type="Gene3D" id="2.60.120.10">
    <property type="entry name" value="Jelly Rolls"/>
    <property type="match status" value="1"/>
</dbReference>
<dbReference type="CDD" id="cd02214">
    <property type="entry name" value="cupin_MJ1618"/>
    <property type="match status" value="1"/>
</dbReference>
<proteinExistence type="predicted"/>
<reference evidence="3" key="1">
    <citation type="submission" date="2020-06" db="EMBL/GenBank/DDBJ databases">
        <title>Unique genomic features of the anaerobic methanotrophic archaea.</title>
        <authorList>
            <person name="Chadwick G.L."/>
            <person name="Skennerton C.T."/>
            <person name="Laso-Perez R."/>
            <person name="Leu A.O."/>
            <person name="Speth D.R."/>
            <person name="Yu H."/>
            <person name="Morgan-Lang C."/>
            <person name="Hatzenpichler R."/>
            <person name="Goudeau D."/>
            <person name="Malmstrom R."/>
            <person name="Brazelton W.J."/>
            <person name="Woyke T."/>
            <person name="Hallam S.J."/>
            <person name="Tyson G.W."/>
            <person name="Wegener G."/>
            <person name="Boetius A."/>
            <person name="Orphan V."/>
        </authorList>
    </citation>
    <scope>NUCLEOTIDE SEQUENCE</scope>
</reference>
<name>A0A7G9YJD3_9EURY</name>
<evidence type="ECO:0000313" key="3">
    <source>
        <dbReference type="EMBL" id="QNO48117.1"/>
    </source>
</evidence>
<protein>
    <recommendedName>
        <fullName evidence="1">Cupin type-2 domain-containing protein</fullName>
    </recommendedName>
</protein>
<dbReference type="InterPro" id="IPR011051">
    <property type="entry name" value="RmlC_Cupin_sf"/>
</dbReference>
<accession>A0A7G9YJD3</accession>
<organism evidence="3">
    <name type="scientific">Candidatus Methanogaster sp. ANME-2c ERB4</name>
    <dbReference type="NCBI Taxonomy" id="2759911"/>
    <lineage>
        <taxon>Archaea</taxon>
        <taxon>Methanobacteriati</taxon>
        <taxon>Methanobacteriota</taxon>
        <taxon>Stenosarchaea group</taxon>
        <taxon>Methanomicrobia</taxon>
        <taxon>Methanosarcinales</taxon>
        <taxon>ANME-2 cluster</taxon>
        <taxon>Candidatus Methanogasteraceae</taxon>
        <taxon>Candidatus Methanogaster</taxon>
    </lineage>
</organism>
<dbReference type="InterPro" id="IPR052044">
    <property type="entry name" value="PKS_Associated_Protein"/>
</dbReference>
<feature type="domain" description="Cupin type-2" evidence="1">
    <location>
        <begin position="39"/>
        <end position="104"/>
    </location>
</feature>
<dbReference type="InterPro" id="IPR014710">
    <property type="entry name" value="RmlC-like_jellyroll"/>
</dbReference>
<dbReference type="EMBL" id="MT631311">
    <property type="protein sequence ID" value="QNO48117.1"/>
    <property type="molecule type" value="Genomic_DNA"/>
</dbReference>
<dbReference type="InterPro" id="IPR013096">
    <property type="entry name" value="Cupin_2"/>
</dbReference>
<sequence length="123" mass="14078">MLIKDLKTCKKMIAGDNTTLRELLSPLNEDVTSRYSLAHATVKPGETTHAHRLKSSEVYYMLQGGDEMYVDDEKEKLRAGNVIYIPPNSVQRIKNIGVDELQFIRIVDPAWRAEDEELEELTE</sequence>
<dbReference type="Pfam" id="PF07883">
    <property type="entry name" value="Cupin_2"/>
    <property type="match status" value="1"/>
</dbReference>
<dbReference type="SUPFAM" id="SSF51182">
    <property type="entry name" value="RmlC-like cupins"/>
    <property type="match status" value="1"/>
</dbReference>
<evidence type="ECO:0000259" key="1">
    <source>
        <dbReference type="Pfam" id="PF07883"/>
    </source>
</evidence>
<evidence type="ECO:0000313" key="2">
    <source>
        <dbReference type="EMBL" id="QNO41307.1"/>
    </source>
</evidence>